<sequence length="225" mass="24937">ACRRCQEVRPGSHRYHCLDSYKGQPGPKCNQDDETNQGVTDGVTSDDEEEVVIPAPEAVDEENAGGKRPWKCCNTPHCTRSFPPTCQCMDTVSKCFSACRRCQEVRPGSHRYHCLDSYKGQPGPKCNQADETNQGVTDGVTSDDEEAEVAIPALEAVDEENAGGKRPWKCCNTPHCTRSFPPTCKCMDTVSKCFSACRRCQEVRPGSRRYRCLDSYEGQPGPKCN</sequence>
<dbReference type="PANTHER" id="PTHR33479:SF22">
    <property type="entry name" value="BOWMAN-BIRK TYPE BRAN TRYPSIN INHIBITOR"/>
    <property type="match status" value="1"/>
</dbReference>
<feature type="region of interest" description="Disordered" evidence="7">
    <location>
        <begin position="26"/>
        <end position="48"/>
    </location>
</feature>
<dbReference type="CDD" id="cd00023">
    <property type="entry name" value="BBI"/>
    <property type="match status" value="2"/>
</dbReference>
<evidence type="ECO:0000256" key="1">
    <source>
        <dbReference type="ARBA" id="ARBA00008506"/>
    </source>
</evidence>
<accession>A0A1E5UUS2</accession>
<feature type="site" description="Reactive bond for trypsin" evidence="5">
    <location>
        <begin position="178"/>
        <end position="179"/>
    </location>
</feature>
<feature type="non-terminal residue" evidence="9">
    <location>
        <position position="1"/>
    </location>
</feature>
<feature type="domain" description="Bowman-Birk serine protease inhibitors family" evidence="8">
    <location>
        <begin position="170"/>
        <end position="224"/>
    </location>
</feature>
<dbReference type="SMART" id="SM00269">
    <property type="entry name" value="BowB"/>
    <property type="match status" value="2"/>
</dbReference>
<dbReference type="GO" id="GO:0005576">
    <property type="term" value="C:extracellular region"/>
    <property type="evidence" value="ECO:0007669"/>
    <property type="project" value="InterPro"/>
</dbReference>
<comment type="caution">
    <text evidence="9">The sequence shown here is derived from an EMBL/GenBank/DDBJ whole genome shotgun (WGS) entry which is preliminary data.</text>
</comment>
<feature type="site" description="Reactive bond for trypsin" evidence="5">
    <location>
        <begin position="80"/>
        <end position="81"/>
    </location>
</feature>
<dbReference type="EMBL" id="LWDX02062498">
    <property type="protein sequence ID" value="OEL16620.1"/>
    <property type="molecule type" value="Genomic_DNA"/>
</dbReference>
<dbReference type="Proteomes" id="UP000095767">
    <property type="component" value="Unassembled WGS sequence"/>
</dbReference>
<dbReference type="InterPro" id="IPR035995">
    <property type="entry name" value="Bowman-Birk_prot_inh"/>
</dbReference>
<gene>
    <name evidence="9" type="ORF">BAE44_0022361</name>
</gene>
<feature type="domain" description="Bowman-Birk serine protease inhibitors family" evidence="8">
    <location>
        <begin position="72"/>
        <end position="126"/>
    </location>
</feature>
<dbReference type="PANTHER" id="PTHR33479">
    <property type="entry name" value="BOWMAN-BIRK TYPE BRAN TRYPSIN INHIBITOR"/>
    <property type="match status" value="1"/>
</dbReference>
<dbReference type="Gene3D" id="2.10.69.10">
    <property type="entry name" value="Cysteine Protease (Bromelain) Inhibitor, subunit H"/>
    <property type="match status" value="3"/>
</dbReference>
<evidence type="ECO:0000313" key="9">
    <source>
        <dbReference type="EMBL" id="OEL16620.1"/>
    </source>
</evidence>
<evidence type="ECO:0000256" key="7">
    <source>
        <dbReference type="SAM" id="MobiDB-lite"/>
    </source>
</evidence>
<dbReference type="SUPFAM" id="SSF57247">
    <property type="entry name" value="Bowman-Birk inhibitor, BBI"/>
    <property type="match status" value="2"/>
</dbReference>
<dbReference type="Pfam" id="PF00228">
    <property type="entry name" value="Bowman-Birk_leg"/>
    <property type="match status" value="2"/>
</dbReference>
<comment type="similarity">
    <text evidence="1 6">Belongs to the Bowman-Birk serine protease inhibitor family.</text>
</comment>
<evidence type="ECO:0000259" key="8">
    <source>
        <dbReference type="SMART" id="SM00269"/>
    </source>
</evidence>
<evidence type="ECO:0000256" key="6">
    <source>
        <dbReference type="RuleBase" id="RU003856"/>
    </source>
</evidence>
<name>A0A1E5UUS2_9POAL</name>
<keyword evidence="10" id="KW-1185">Reference proteome</keyword>
<reference evidence="9 10" key="1">
    <citation type="submission" date="2016-09" db="EMBL/GenBank/DDBJ databases">
        <title>The draft genome of Dichanthelium oligosanthes: A C3 panicoid grass species.</title>
        <authorList>
            <person name="Studer A.J."/>
            <person name="Schnable J.C."/>
            <person name="Brutnell T.P."/>
        </authorList>
    </citation>
    <scope>NUCLEOTIDE SEQUENCE [LARGE SCALE GENOMIC DNA]</scope>
    <source>
        <strain evidence="10">cv. Kellogg 1175</strain>
        <tissue evidence="9">Leaf</tissue>
    </source>
</reference>
<evidence type="ECO:0000256" key="5">
    <source>
        <dbReference type="PIRSR" id="PIRSR600877-50"/>
    </source>
</evidence>
<dbReference type="OrthoDB" id="580536at2759"/>
<evidence type="ECO:0000256" key="2">
    <source>
        <dbReference type="ARBA" id="ARBA00022690"/>
    </source>
</evidence>
<evidence type="ECO:0000256" key="4">
    <source>
        <dbReference type="ARBA" id="ARBA00023157"/>
    </source>
</evidence>
<dbReference type="InterPro" id="IPR000877">
    <property type="entry name" value="Prot_inh_BBI"/>
</dbReference>
<organism evidence="9 10">
    <name type="scientific">Dichanthelium oligosanthes</name>
    <dbReference type="NCBI Taxonomy" id="888268"/>
    <lineage>
        <taxon>Eukaryota</taxon>
        <taxon>Viridiplantae</taxon>
        <taxon>Streptophyta</taxon>
        <taxon>Embryophyta</taxon>
        <taxon>Tracheophyta</taxon>
        <taxon>Spermatophyta</taxon>
        <taxon>Magnoliopsida</taxon>
        <taxon>Liliopsida</taxon>
        <taxon>Poales</taxon>
        <taxon>Poaceae</taxon>
        <taxon>PACMAD clade</taxon>
        <taxon>Panicoideae</taxon>
        <taxon>Panicodae</taxon>
        <taxon>Paniceae</taxon>
        <taxon>Dichantheliinae</taxon>
        <taxon>Dichanthelium</taxon>
    </lineage>
</organism>
<dbReference type="GO" id="GO:0004867">
    <property type="term" value="F:serine-type endopeptidase inhibitor activity"/>
    <property type="evidence" value="ECO:0007669"/>
    <property type="project" value="UniProtKB-KW"/>
</dbReference>
<evidence type="ECO:0000313" key="10">
    <source>
        <dbReference type="Proteomes" id="UP000095767"/>
    </source>
</evidence>
<protein>
    <recommendedName>
        <fullName evidence="8">Bowman-Birk serine protease inhibitors family domain-containing protein</fullName>
    </recommendedName>
</protein>
<keyword evidence="3 6" id="KW-0722">Serine protease inhibitor</keyword>
<keyword evidence="4" id="KW-1015">Disulfide bond</keyword>
<dbReference type="AlphaFoldDB" id="A0A1E5UUS2"/>
<evidence type="ECO:0000256" key="3">
    <source>
        <dbReference type="ARBA" id="ARBA00022900"/>
    </source>
</evidence>
<keyword evidence="2 6" id="KW-0646">Protease inhibitor</keyword>
<proteinExistence type="inferred from homology"/>